<dbReference type="Pfam" id="PF00015">
    <property type="entry name" value="MCPsignal"/>
    <property type="match status" value="1"/>
</dbReference>
<dbReference type="PANTHER" id="PTHR32089:SF112">
    <property type="entry name" value="LYSOZYME-LIKE PROTEIN-RELATED"/>
    <property type="match status" value="1"/>
</dbReference>
<dbReference type="CDD" id="cd11386">
    <property type="entry name" value="MCP_signal"/>
    <property type="match status" value="1"/>
</dbReference>
<organism evidence="7 8">
    <name type="scientific">Methanosphaerula palustris (strain ATCC BAA-1556 / DSM 19958 / E1-9c)</name>
    <dbReference type="NCBI Taxonomy" id="521011"/>
    <lineage>
        <taxon>Archaea</taxon>
        <taxon>Methanobacteriati</taxon>
        <taxon>Methanobacteriota</taxon>
        <taxon>Stenosarchaea group</taxon>
        <taxon>Methanomicrobia</taxon>
        <taxon>Methanomicrobiales</taxon>
        <taxon>Methanoregulaceae</taxon>
        <taxon>Methanosphaerula</taxon>
    </lineage>
</organism>
<dbReference type="PROSITE" id="PS50112">
    <property type="entry name" value="PAS"/>
    <property type="match status" value="1"/>
</dbReference>
<dbReference type="PROSITE" id="PS50111">
    <property type="entry name" value="CHEMOTAXIS_TRANSDUC_2"/>
    <property type="match status" value="1"/>
</dbReference>
<evidence type="ECO:0000313" key="7">
    <source>
        <dbReference type="EMBL" id="ACL17076.1"/>
    </source>
</evidence>
<evidence type="ECO:0000256" key="3">
    <source>
        <dbReference type="PROSITE-ProRule" id="PRU00284"/>
    </source>
</evidence>
<keyword evidence="8" id="KW-1185">Reference proteome</keyword>
<dbReference type="KEGG" id="mpl:Mpal_1769"/>
<dbReference type="eggNOG" id="arCOG02366">
    <property type="taxonomic scope" value="Archaea"/>
</dbReference>
<gene>
    <name evidence="7" type="ordered locus">Mpal_1769</name>
</gene>
<dbReference type="Gene3D" id="3.30.450.20">
    <property type="entry name" value="PAS domain"/>
    <property type="match status" value="3"/>
</dbReference>
<evidence type="ECO:0000259" key="6">
    <source>
        <dbReference type="PROSITE" id="PS50112"/>
    </source>
</evidence>
<dbReference type="InterPro" id="IPR013656">
    <property type="entry name" value="PAS_4"/>
</dbReference>
<comment type="similarity">
    <text evidence="2">Belongs to the methyl-accepting chemotaxis (MCP) protein family.</text>
</comment>
<dbReference type="SUPFAM" id="SSF55785">
    <property type="entry name" value="PYP-like sensor domain (PAS domain)"/>
    <property type="match status" value="3"/>
</dbReference>
<dbReference type="CDD" id="cd00130">
    <property type="entry name" value="PAS"/>
    <property type="match status" value="2"/>
</dbReference>
<dbReference type="EMBL" id="CP001338">
    <property type="protein sequence ID" value="ACL17076.1"/>
    <property type="molecule type" value="Genomic_DNA"/>
</dbReference>
<feature type="region of interest" description="Disordered" evidence="4">
    <location>
        <begin position="1"/>
        <end position="22"/>
    </location>
</feature>
<accession>B8GK05</accession>
<dbReference type="SMART" id="SM00283">
    <property type="entry name" value="MA"/>
    <property type="match status" value="1"/>
</dbReference>
<dbReference type="Pfam" id="PF08448">
    <property type="entry name" value="PAS_4"/>
    <property type="match status" value="2"/>
</dbReference>
<dbReference type="STRING" id="521011.Mpal_1769"/>
<feature type="domain" description="Methyl-accepting transducer" evidence="5">
    <location>
        <begin position="1056"/>
        <end position="1292"/>
    </location>
</feature>
<evidence type="ECO:0000259" key="5">
    <source>
        <dbReference type="PROSITE" id="PS50111"/>
    </source>
</evidence>
<evidence type="ECO:0000256" key="2">
    <source>
        <dbReference type="ARBA" id="ARBA00029447"/>
    </source>
</evidence>
<dbReference type="NCBIfam" id="TIGR00229">
    <property type="entry name" value="sensory_box"/>
    <property type="match status" value="2"/>
</dbReference>
<name>B8GK05_METPE</name>
<dbReference type="GO" id="GO:0007165">
    <property type="term" value="P:signal transduction"/>
    <property type="evidence" value="ECO:0007669"/>
    <property type="project" value="UniProtKB-KW"/>
</dbReference>
<sequence length="1343" mass="150243">MEMTRKEVVTENNSGRMDGQKVSADQRSVASHMNMESKNSLDLNQAASQWSTVFSLSPQPILITDGEFSILKGNEAFVDLSGISQEKLVGKKIQDFMISSQEGEGAREALTQRRRTTGTVTITFPAGVQTLEQYCIPVCEEGKQISTVVFIFKNITRRVRAEEETEKIKQKLLHDYGERVKEQKLFYATAALIQDDSLTPEEVLSEVVNLIPPGWQYPEVTAARITVGDIDVRTPHFQKTAWKQEASFAIKDGNRGTLEVVYLEDKPFEAEGPFLAEERNLINSLSDMLKTYLDRKSGEEHLAERIKEQEALLHDYGERVKEQTLFYSTATLIQDDLHTTAEVLSEIVELIPPGWQYPEVTAARITVGDVDVRTRNYRKTSWSQTAQFSVKGGKEGVIEVVYLEEKPAEVEGPFLAEERNLINSLSDMLKTYLDRKSGEEHLAERIKEQEALLHDYGERVKEQTLFYSTATLIQDDLHTTAEVLSEIVELIPPGWQYPEVTAARITVGDVDVRTRNYRKTSWSQTAQFSVKGGKEGVIEVVYLEEKPAEVEGPFLAEERNLINSLSDMLKTYLDRKSGDEHLAERIKEQEALLHNYGERVKEQTLFYSTATLIQDDLHTTAEVLSEIVELIPPGWQYPEVTAARITVGDVDVRTRNYRKTSWSQTAQFSVKGGKEGVIEVVYLEEKPAEAEGPFLAEERNLINSLSDMLKTYLDRKSGEEELVRHMTEIRELQHQTDTIVQENPMPIILLDQKFHIMVTNDAYVKLTGIEKERLLTMSATDLDVIEHSGEGLRELLQKKQRTYGELIVNFPAGRKTLEQHGIPVFTTAGELSRLLIVYNDVTEERQKMHQISQLKHRSETIVQENPMPILLTDAEFNIVVTNHAYVELTSIDRDRLQRMNARDFKILEQKGEGLRRVVREHLPATGEVTVEFPIGARTLEQYGIPILADDGSLVNILIVYNDVTTQRAQEQEIQVMMKESQQKADQLSRSCVDLDECMSLIAAKNLTHVVSIEDGDPLTGVKRDYNDAIAAIRDVIASIRGSMVQLNLTIEDSSRSTEEVARAVEQVAIATQKSSEAAKVQLDRIEGVSREIGDLSASIEEIASTSQTVRDLAARVAQEGNQAAGLGKDATQKMKVVEEISEQSVHEINQLNEQMHQITKIVNLITEIANQTNLLALNAAIEAARAGEHGRGFAVVAGEVKNLASESRKASQQIEDLIVSIQKNSDKTASSMQTSYNEIKVGIESVGKTIDSLNRITVEADKLVEGISEISRATGDQAEATNRVMEGIEESAGNVKENLGMMEDLAALAEETSASSEEISSAAGELTTMSDHVKGLIVQFQLE</sequence>
<dbReference type="eggNOG" id="arCOG02318">
    <property type="taxonomic scope" value="Archaea"/>
</dbReference>
<reference evidence="7 8" key="1">
    <citation type="journal article" date="2015" name="Genome Announc.">
        <title>Complete Genome Sequence of Methanosphaerula palustris E1-9CT, a Hydrogenotrophic Methanogen Isolated from a Minerotrophic Fen Peatland.</title>
        <authorList>
            <person name="Cadillo-Quiroz H."/>
            <person name="Browne P."/>
            <person name="Kyrpides N."/>
            <person name="Woyke T."/>
            <person name="Goodwin L."/>
            <person name="Detter C."/>
            <person name="Yavitt J.B."/>
            <person name="Zinder S.H."/>
        </authorList>
    </citation>
    <scope>NUCLEOTIDE SEQUENCE [LARGE SCALE GENOMIC DNA]</scope>
    <source>
        <strain evidence="8">ATCC BAA-1556 / DSM 19958 / E1-9c</strain>
    </source>
</reference>
<dbReference type="SMART" id="SM00091">
    <property type="entry name" value="PAS"/>
    <property type="match status" value="3"/>
</dbReference>
<dbReference type="Proteomes" id="UP000002457">
    <property type="component" value="Chromosome"/>
</dbReference>
<dbReference type="SUPFAM" id="SSF58104">
    <property type="entry name" value="Methyl-accepting chemotaxis protein (MCP) signaling domain"/>
    <property type="match status" value="1"/>
</dbReference>
<evidence type="ECO:0000256" key="1">
    <source>
        <dbReference type="ARBA" id="ARBA00023224"/>
    </source>
</evidence>
<evidence type="ECO:0000313" key="8">
    <source>
        <dbReference type="Proteomes" id="UP000002457"/>
    </source>
</evidence>
<protein>
    <submittedName>
        <fullName evidence="7">Methyl-accepting chemotaxis sensory transducer with Pas/Pac sensor</fullName>
    </submittedName>
</protein>
<proteinExistence type="inferred from homology"/>
<dbReference type="Gene3D" id="1.10.287.950">
    <property type="entry name" value="Methyl-accepting chemotaxis protein"/>
    <property type="match status" value="1"/>
</dbReference>
<keyword evidence="1 3" id="KW-0807">Transducer</keyword>
<dbReference type="InterPro" id="IPR000014">
    <property type="entry name" value="PAS"/>
</dbReference>
<feature type="domain" description="PAS" evidence="6">
    <location>
        <begin position="46"/>
        <end position="97"/>
    </location>
</feature>
<dbReference type="PANTHER" id="PTHR32089">
    <property type="entry name" value="METHYL-ACCEPTING CHEMOTAXIS PROTEIN MCPB"/>
    <property type="match status" value="1"/>
</dbReference>
<evidence type="ECO:0000256" key="4">
    <source>
        <dbReference type="SAM" id="MobiDB-lite"/>
    </source>
</evidence>
<dbReference type="GO" id="GO:0016020">
    <property type="term" value="C:membrane"/>
    <property type="evidence" value="ECO:0007669"/>
    <property type="project" value="InterPro"/>
</dbReference>
<dbReference type="HOGENOM" id="CLU_000445_107_18_2"/>
<dbReference type="InterPro" id="IPR035965">
    <property type="entry name" value="PAS-like_dom_sf"/>
</dbReference>
<dbReference type="InterPro" id="IPR004089">
    <property type="entry name" value="MCPsignal_dom"/>
</dbReference>